<organism evidence="3 4">
    <name type="scientific">Neohortaea acidophila</name>
    <dbReference type="NCBI Taxonomy" id="245834"/>
    <lineage>
        <taxon>Eukaryota</taxon>
        <taxon>Fungi</taxon>
        <taxon>Dikarya</taxon>
        <taxon>Ascomycota</taxon>
        <taxon>Pezizomycotina</taxon>
        <taxon>Dothideomycetes</taxon>
        <taxon>Dothideomycetidae</taxon>
        <taxon>Mycosphaerellales</taxon>
        <taxon>Teratosphaeriaceae</taxon>
        <taxon>Neohortaea</taxon>
    </lineage>
</organism>
<accession>A0A6A6Q672</accession>
<keyword evidence="4" id="KW-1185">Reference proteome</keyword>
<keyword evidence="2" id="KW-0812">Transmembrane</keyword>
<evidence type="ECO:0000256" key="1">
    <source>
        <dbReference type="SAM" id="MobiDB-lite"/>
    </source>
</evidence>
<evidence type="ECO:0000313" key="3">
    <source>
        <dbReference type="EMBL" id="KAF2487133.1"/>
    </source>
</evidence>
<feature type="transmembrane region" description="Helical" evidence="2">
    <location>
        <begin position="130"/>
        <end position="151"/>
    </location>
</feature>
<feature type="transmembrane region" description="Helical" evidence="2">
    <location>
        <begin position="172"/>
        <end position="197"/>
    </location>
</feature>
<protein>
    <submittedName>
        <fullName evidence="3">Uncharacterized protein</fullName>
    </submittedName>
</protein>
<name>A0A6A6Q672_9PEZI</name>
<feature type="transmembrane region" description="Helical" evidence="2">
    <location>
        <begin position="101"/>
        <end position="124"/>
    </location>
</feature>
<gene>
    <name evidence="3" type="ORF">BDY17DRAFT_288406</name>
</gene>
<feature type="transmembrane region" description="Helical" evidence="2">
    <location>
        <begin position="209"/>
        <end position="229"/>
    </location>
</feature>
<proteinExistence type="predicted"/>
<sequence>MAVQTSTTTTTTTSTSYSTSNTRRAGQTTMQPAATTSQSEASQGQSRHHAHHTDGTIQTLHDAPKQHDLQHGYGEDEEQHARHAAFDHVEHWGLDEKSEKILFYSWATASWCLNIVSGILGSYFNTRHVSFIVTAALFQFCSWAAWWQTATQMAQRASWVRDEANLPDRRRFLYLAVRLNSLMWPTAVISFCIFIVGYVRRHSIHDVPLWLLFLLIFIFNTVGCVMNAYNNITWESDRLEYEEGSTDYSNTLLAILGFPSKPHKSAEYDE</sequence>
<dbReference type="AlphaFoldDB" id="A0A6A6Q672"/>
<dbReference type="EMBL" id="MU001631">
    <property type="protein sequence ID" value="KAF2487133.1"/>
    <property type="molecule type" value="Genomic_DNA"/>
</dbReference>
<feature type="region of interest" description="Disordered" evidence="1">
    <location>
        <begin position="1"/>
        <end position="57"/>
    </location>
</feature>
<keyword evidence="2" id="KW-0472">Membrane</keyword>
<dbReference type="RefSeq" id="XP_033593702.1">
    <property type="nucleotide sequence ID" value="XM_033732187.1"/>
</dbReference>
<dbReference type="OrthoDB" id="4143071at2759"/>
<feature type="compositionally biased region" description="Low complexity" evidence="1">
    <location>
        <begin position="1"/>
        <end position="22"/>
    </location>
</feature>
<reference evidence="3" key="1">
    <citation type="journal article" date="2020" name="Stud. Mycol.">
        <title>101 Dothideomycetes genomes: a test case for predicting lifestyles and emergence of pathogens.</title>
        <authorList>
            <person name="Haridas S."/>
            <person name="Albert R."/>
            <person name="Binder M."/>
            <person name="Bloem J."/>
            <person name="Labutti K."/>
            <person name="Salamov A."/>
            <person name="Andreopoulos B."/>
            <person name="Baker S."/>
            <person name="Barry K."/>
            <person name="Bills G."/>
            <person name="Bluhm B."/>
            <person name="Cannon C."/>
            <person name="Castanera R."/>
            <person name="Culley D."/>
            <person name="Daum C."/>
            <person name="Ezra D."/>
            <person name="Gonzalez J."/>
            <person name="Henrissat B."/>
            <person name="Kuo A."/>
            <person name="Liang C."/>
            <person name="Lipzen A."/>
            <person name="Lutzoni F."/>
            <person name="Magnuson J."/>
            <person name="Mondo S."/>
            <person name="Nolan M."/>
            <person name="Ohm R."/>
            <person name="Pangilinan J."/>
            <person name="Park H.-J."/>
            <person name="Ramirez L."/>
            <person name="Alfaro M."/>
            <person name="Sun H."/>
            <person name="Tritt A."/>
            <person name="Yoshinaga Y."/>
            <person name="Zwiers L.-H."/>
            <person name="Turgeon B."/>
            <person name="Goodwin S."/>
            <person name="Spatafora J."/>
            <person name="Crous P."/>
            <person name="Grigoriev I."/>
        </authorList>
    </citation>
    <scope>NUCLEOTIDE SEQUENCE</scope>
    <source>
        <strain evidence="3">CBS 113389</strain>
    </source>
</reference>
<dbReference type="Proteomes" id="UP000799767">
    <property type="component" value="Unassembled WGS sequence"/>
</dbReference>
<evidence type="ECO:0000256" key="2">
    <source>
        <dbReference type="SAM" id="Phobius"/>
    </source>
</evidence>
<keyword evidence="2" id="KW-1133">Transmembrane helix</keyword>
<dbReference type="GeneID" id="54473189"/>
<feature type="compositionally biased region" description="Polar residues" evidence="1">
    <location>
        <begin position="23"/>
        <end position="45"/>
    </location>
</feature>
<evidence type="ECO:0000313" key="4">
    <source>
        <dbReference type="Proteomes" id="UP000799767"/>
    </source>
</evidence>